<reference evidence="4 5" key="1">
    <citation type="submission" date="2019-08" db="EMBL/GenBank/DDBJ databases">
        <title>Whole-genome Sequencing of e-waste polymer degrading bacterium Pseudomonas sp. strain PE08.</title>
        <authorList>
            <person name="Kirdat K."/>
            <person name="Debbarma P."/>
            <person name="Narawade N."/>
            <person name="Suyal D."/>
            <person name="Thorat V."/>
            <person name="Shouche Y."/>
            <person name="Goel R."/>
            <person name="Yadav A."/>
        </authorList>
    </citation>
    <scope>NUCLEOTIDE SEQUENCE [LARGE SCALE GENOMIC DNA]</scope>
    <source>
        <strain evidence="4 5">PE08</strain>
    </source>
</reference>
<dbReference type="PANTHER" id="PTHR30035:SF3">
    <property type="entry name" value="INTERMEMBRANE PHOSPHOLIPID TRANSPORT SYSTEM LIPOPROTEIN MLAA"/>
    <property type="match status" value="1"/>
</dbReference>
<evidence type="ECO:0000256" key="2">
    <source>
        <dbReference type="ARBA" id="ARBA00022729"/>
    </source>
</evidence>
<proteinExistence type="inferred from homology"/>
<name>A0A5J6QPE3_9GAMM</name>
<dbReference type="GO" id="GO:0016020">
    <property type="term" value="C:membrane"/>
    <property type="evidence" value="ECO:0007669"/>
    <property type="project" value="InterPro"/>
</dbReference>
<sequence length="233" mass="25925">MQLIGARWLERLGRVLACVTLAVLPVAANAAEEDPWEGFNRAMFRFNDTLDTYALKPVAQGYQAVTPQFLEDGVHNVFSNIGDVGNLANDLFQAKFHNAGVDTSRLVFNTTFGLLGFFDVATRMGLQRNDEDFGQTLGYWGMGSGPYLVIPFLGPSTVRDAGGKIPDSFLEPYPYIDHVPTRNVTRAVDVVDTRASLLSAEKLITGDKYIFIRNAYLQNREFKVKDGEVEDDF</sequence>
<dbReference type="Proteomes" id="UP000327179">
    <property type="component" value="Chromosome"/>
</dbReference>
<evidence type="ECO:0000256" key="1">
    <source>
        <dbReference type="ARBA" id="ARBA00010634"/>
    </source>
</evidence>
<keyword evidence="4" id="KW-0449">Lipoprotein</keyword>
<comment type="similarity">
    <text evidence="1">Belongs to the MlaA family.</text>
</comment>
<protein>
    <submittedName>
        <fullName evidence="4">VacJ family lipoprotein</fullName>
    </submittedName>
</protein>
<feature type="chain" id="PRO_5023818827" evidence="3">
    <location>
        <begin position="31"/>
        <end position="233"/>
    </location>
</feature>
<dbReference type="EMBL" id="CP043311">
    <property type="protein sequence ID" value="QEY62469.1"/>
    <property type="molecule type" value="Genomic_DNA"/>
</dbReference>
<dbReference type="RefSeq" id="WP_151133124.1">
    <property type="nucleotide sequence ID" value="NZ_CP043311.1"/>
</dbReference>
<dbReference type="PRINTS" id="PR01805">
    <property type="entry name" value="VACJLIPOPROT"/>
</dbReference>
<keyword evidence="2 3" id="KW-0732">Signal</keyword>
<evidence type="ECO:0000313" key="5">
    <source>
        <dbReference type="Proteomes" id="UP000327179"/>
    </source>
</evidence>
<dbReference type="InterPro" id="IPR007428">
    <property type="entry name" value="MlaA"/>
</dbReference>
<dbReference type="GO" id="GO:0120010">
    <property type="term" value="P:intermembrane phospholipid transfer"/>
    <property type="evidence" value="ECO:0007669"/>
    <property type="project" value="TreeGrafter"/>
</dbReference>
<evidence type="ECO:0000313" key="4">
    <source>
        <dbReference type="EMBL" id="QEY62469.1"/>
    </source>
</evidence>
<evidence type="ECO:0000256" key="3">
    <source>
        <dbReference type="SAM" id="SignalP"/>
    </source>
</evidence>
<dbReference type="KEGG" id="plal:FXN65_10430"/>
<dbReference type="AlphaFoldDB" id="A0A5J6QPE3"/>
<keyword evidence="5" id="KW-1185">Reference proteome</keyword>
<dbReference type="PANTHER" id="PTHR30035">
    <property type="entry name" value="LIPOPROTEIN VACJ-RELATED"/>
    <property type="match status" value="1"/>
</dbReference>
<accession>A0A5J6QPE3</accession>
<gene>
    <name evidence="4" type="ORF">FXN65_10430</name>
</gene>
<dbReference type="Pfam" id="PF04333">
    <property type="entry name" value="MlaA"/>
    <property type="match status" value="1"/>
</dbReference>
<organism evidence="4 5">
    <name type="scientific">Metapseudomonas lalkuanensis</name>
    <dbReference type="NCBI Taxonomy" id="2604832"/>
    <lineage>
        <taxon>Bacteria</taxon>
        <taxon>Pseudomonadati</taxon>
        <taxon>Pseudomonadota</taxon>
        <taxon>Gammaproteobacteria</taxon>
        <taxon>Pseudomonadales</taxon>
        <taxon>Pseudomonadaceae</taxon>
        <taxon>Metapseudomonas</taxon>
    </lineage>
</organism>
<feature type="signal peptide" evidence="3">
    <location>
        <begin position="1"/>
        <end position="30"/>
    </location>
</feature>